<dbReference type="RefSeq" id="WP_285933775.1">
    <property type="nucleotide sequence ID" value="NZ_JASTZU010000058.1"/>
</dbReference>
<reference evidence="2 3" key="1">
    <citation type="submission" date="2023-06" db="EMBL/GenBank/DDBJ databases">
        <title>Aquibacillus rhizosphaerae LR5S19.</title>
        <authorList>
            <person name="Sun J.-Q."/>
        </authorList>
    </citation>
    <scope>NUCLEOTIDE SEQUENCE [LARGE SCALE GENOMIC DNA]</scope>
    <source>
        <strain evidence="2 3">LR5S19</strain>
    </source>
</reference>
<gene>
    <name evidence="2" type="ORF">QQS35_18890</name>
</gene>
<feature type="domain" description="Helix-turn-helix" evidence="1">
    <location>
        <begin position="6"/>
        <end position="54"/>
    </location>
</feature>
<accession>A0ABT7L9G1</accession>
<proteinExistence type="predicted"/>
<name>A0ABT7L9G1_9BACI</name>
<keyword evidence="3" id="KW-1185">Reference proteome</keyword>
<dbReference type="SUPFAM" id="SSF46955">
    <property type="entry name" value="Putative DNA-binding domain"/>
    <property type="match status" value="1"/>
</dbReference>
<evidence type="ECO:0000313" key="3">
    <source>
        <dbReference type="Proteomes" id="UP001235343"/>
    </source>
</evidence>
<dbReference type="Proteomes" id="UP001235343">
    <property type="component" value="Unassembled WGS sequence"/>
</dbReference>
<sequence>MERKTMTVKEVAEYLGVHTDSIYLMVRDNEVPHFKIRAKILFSRDTIDRWIHEQESN</sequence>
<dbReference type="InterPro" id="IPR010093">
    <property type="entry name" value="SinI_DNA-bd"/>
</dbReference>
<dbReference type="InterPro" id="IPR041657">
    <property type="entry name" value="HTH_17"/>
</dbReference>
<comment type="caution">
    <text evidence="2">The sequence shown here is derived from an EMBL/GenBank/DDBJ whole genome shotgun (WGS) entry which is preliminary data.</text>
</comment>
<protein>
    <submittedName>
        <fullName evidence="2">Helix-turn-helix domain-containing protein</fullName>
    </submittedName>
</protein>
<organism evidence="2 3">
    <name type="scientific">Aquibacillus rhizosphaerae</name>
    <dbReference type="NCBI Taxonomy" id="3051431"/>
    <lineage>
        <taxon>Bacteria</taxon>
        <taxon>Bacillati</taxon>
        <taxon>Bacillota</taxon>
        <taxon>Bacilli</taxon>
        <taxon>Bacillales</taxon>
        <taxon>Bacillaceae</taxon>
        <taxon>Aquibacillus</taxon>
    </lineage>
</organism>
<evidence type="ECO:0000313" key="2">
    <source>
        <dbReference type="EMBL" id="MDL4842505.1"/>
    </source>
</evidence>
<dbReference type="EMBL" id="JASTZU010000058">
    <property type="protein sequence ID" value="MDL4842505.1"/>
    <property type="molecule type" value="Genomic_DNA"/>
</dbReference>
<dbReference type="Pfam" id="PF12728">
    <property type="entry name" value="HTH_17"/>
    <property type="match status" value="1"/>
</dbReference>
<evidence type="ECO:0000259" key="1">
    <source>
        <dbReference type="Pfam" id="PF12728"/>
    </source>
</evidence>
<dbReference type="NCBIfam" id="TIGR01764">
    <property type="entry name" value="excise"/>
    <property type="match status" value="1"/>
</dbReference>
<dbReference type="InterPro" id="IPR009061">
    <property type="entry name" value="DNA-bd_dom_put_sf"/>
</dbReference>